<gene>
    <name evidence="2" type="ORF">GM655_01160</name>
</gene>
<reference evidence="2 3" key="1">
    <citation type="submission" date="2019-11" db="EMBL/GenBank/DDBJ databases">
        <title>Type strains purchased from KCTC, JCM and DSMZ.</title>
        <authorList>
            <person name="Lu H."/>
        </authorList>
    </citation>
    <scope>NUCLEOTIDE SEQUENCE [LARGE SCALE GENOMIC DNA]</scope>
    <source>
        <strain evidence="2 3">DSM 103461</strain>
    </source>
</reference>
<dbReference type="EMBL" id="WNKW01000001">
    <property type="protein sequence ID" value="MTW31429.1"/>
    <property type="molecule type" value="Genomic_DNA"/>
</dbReference>
<evidence type="ECO:0000313" key="3">
    <source>
        <dbReference type="Proteomes" id="UP000735592"/>
    </source>
</evidence>
<accession>A0ABW9SIS6</accession>
<dbReference type="InterPro" id="IPR005122">
    <property type="entry name" value="Uracil-DNA_glycosylase-like"/>
</dbReference>
<dbReference type="Proteomes" id="UP000735592">
    <property type="component" value="Unassembled WGS sequence"/>
</dbReference>
<evidence type="ECO:0000259" key="1">
    <source>
        <dbReference type="SMART" id="SM00986"/>
    </source>
</evidence>
<protein>
    <submittedName>
        <fullName evidence="2">DNA-deoxyinosine glycosylase</fullName>
        <ecNumber evidence="2">3.2.2.15</ecNumber>
    </submittedName>
</protein>
<dbReference type="Pfam" id="PF03167">
    <property type="entry name" value="UDG"/>
    <property type="match status" value="1"/>
</dbReference>
<proteinExistence type="predicted"/>
<dbReference type="SMART" id="SM00986">
    <property type="entry name" value="UDG"/>
    <property type="match status" value="1"/>
</dbReference>
<dbReference type="NCBIfam" id="TIGR04274">
    <property type="entry name" value="hypoxanDNAglyco"/>
    <property type="match status" value="1"/>
</dbReference>
<keyword evidence="3" id="KW-1185">Reference proteome</keyword>
<dbReference type="InterPro" id="IPR026353">
    <property type="entry name" value="Hypoxan-DNA_Glyclase"/>
</dbReference>
<dbReference type="EC" id="3.2.2.15" evidence="2"/>
<feature type="domain" description="Uracil-DNA glycosylase-like" evidence="1">
    <location>
        <begin position="8"/>
        <end position="160"/>
    </location>
</feature>
<dbReference type="Gene3D" id="3.40.470.10">
    <property type="entry name" value="Uracil-DNA glycosylase-like domain"/>
    <property type="match status" value="1"/>
</dbReference>
<dbReference type="SUPFAM" id="SSF52141">
    <property type="entry name" value="Uracil-DNA glycosylase-like"/>
    <property type="match status" value="1"/>
</dbReference>
<name>A0ABW9SIS6_9BURK</name>
<sequence>MQTKYSFPAVAAADARLLILGSLPGEQSLAQAQYYAHPQNAFWRLVGEVIGVDLVAQDYTNRLATLRAHRIGLWDVVASASRSGSLDSQIRDHTSNDIAGLLASLPQLSTIAFNGATAARHGLKQLGDTAAKYRIVQLPSSSPAHTLAYAQKLQAWLALADALPPA</sequence>
<dbReference type="SMART" id="SM00987">
    <property type="entry name" value="UreE_C"/>
    <property type="match status" value="1"/>
</dbReference>
<dbReference type="RefSeq" id="WP_155432813.1">
    <property type="nucleotide sequence ID" value="NZ_JBHLXK010000001.1"/>
</dbReference>
<dbReference type="InterPro" id="IPR036895">
    <property type="entry name" value="Uracil-DNA_glycosylase-like_sf"/>
</dbReference>
<dbReference type="GO" id="GO:0033958">
    <property type="term" value="F:DNA-deoxyinosine glycosylase activity"/>
    <property type="evidence" value="ECO:0007669"/>
    <property type="project" value="UniProtKB-EC"/>
</dbReference>
<keyword evidence="2" id="KW-0378">Hydrolase</keyword>
<evidence type="ECO:0000313" key="2">
    <source>
        <dbReference type="EMBL" id="MTW31429.1"/>
    </source>
</evidence>
<organism evidence="2 3">
    <name type="scientific">Pseudoduganella danionis</name>
    <dbReference type="NCBI Taxonomy" id="1890295"/>
    <lineage>
        <taxon>Bacteria</taxon>
        <taxon>Pseudomonadati</taxon>
        <taxon>Pseudomonadota</taxon>
        <taxon>Betaproteobacteria</taxon>
        <taxon>Burkholderiales</taxon>
        <taxon>Oxalobacteraceae</taxon>
        <taxon>Telluria group</taxon>
        <taxon>Pseudoduganella</taxon>
    </lineage>
</organism>
<comment type="caution">
    <text evidence="2">The sequence shown here is derived from an EMBL/GenBank/DDBJ whole genome shotgun (WGS) entry which is preliminary data.</text>
</comment>
<dbReference type="CDD" id="cd10032">
    <property type="entry name" value="UDG-F6_HDG"/>
    <property type="match status" value="1"/>
</dbReference>
<keyword evidence="2" id="KW-0326">Glycosidase</keyword>